<gene>
    <name evidence="1" type="ORF">B0T20DRAFT_422650</name>
</gene>
<name>A0AAE0U5T7_SORBR</name>
<reference evidence="1" key="1">
    <citation type="journal article" date="2023" name="Mol. Phylogenet. Evol.">
        <title>Genome-scale phylogeny and comparative genomics of the fungal order Sordariales.</title>
        <authorList>
            <person name="Hensen N."/>
            <person name="Bonometti L."/>
            <person name="Westerberg I."/>
            <person name="Brannstrom I.O."/>
            <person name="Guillou S."/>
            <person name="Cros-Aarteil S."/>
            <person name="Calhoun S."/>
            <person name="Haridas S."/>
            <person name="Kuo A."/>
            <person name="Mondo S."/>
            <person name="Pangilinan J."/>
            <person name="Riley R."/>
            <person name="LaButti K."/>
            <person name="Andreopoulos B."/>
            <person name="Lipzen A."/>
            <person name="Chen C."/>
            <person name="Yan M."/>
            <person name="Daum C."/>
            <person name="Ng V."/>
            <person name="Clum A."/>
            <person name="Steindorff A."/>
            <person name="Ohm R.A."/>
            <person name="Martin F."/>
            <person name="Silar P."/>
            <person name="Natvig D.O."/>
            <person name="Lalanne C."/>
            <person name="Gautier V."/>
            <person name="Ament-Velasquez S.L."/>
            <person name="Kruys A."/>
            <person name="Hutchinson M.I."/>
            <person name="Powell A.J."/>
            <person name="Barry K."/>
            <person name="Miller A.N."/>
            <person name="Grigoriev I.V."/>
            <person name="Debuchy R."/>
            <person name="Gladieux P."/>
            <person name="Hiltunen Thoren M."/>
            <person name="Johannesson H."/>
        </authorList>
    </citation>
    <scope>NUCLEOTIDE SEQUENCE</scope>
    <source>
        <strain evidence="1">FGSC 1904</strain>
    </source>
</reference>
<dbReference type="AlphaFoldDB" id="A0AAE0U5T7"/>
<accession>A0AAE0U5T7</accession>
<protein>
    <submittedName>
        <fullName evidence="1">Uncharacterized protein</fullName>
    </submittedName>
</protein>
<reference evidence="1" key="2">
    <citation type="submission" date="2023-07" db="EMBL/GenBank/DDBJ databases">
        <authorList>
            <consortium name="Lawrence Berkeley National Laboratory"/>
            <person name="Haridas S."/>
            <person name="Hensen N."/>
            <person name="Bonometti L."/>
            <person name="Westerberg I."/>
            <person name="Brannstrom I.O."/>
            <person name="Guillou S."/>
            <person name="Cros-Aarteil S."/>
            <person name="Calhoun S."/>
            <person name="Kuo A."/>
            <person name="Mondo S."/>
            <person name="Pangilinan J."/>
            <person name="Riley R."/>
            <person name="LaButti K."/>
            <person name="Andreopoulos B."/>
            <person name="Lipzen A."/>
            <person name="Chen C."/>
            <person name="Yanf M."/>
            <person name="Daum C."/>
            <person name="Ng V."/>
            <person name="Clum A."/>
            <person name="Steindorff A."/>
            <person name="Ohm R."/>
            <person name="Martin F."/>
            <person name="Silar P."/>
            <person name="Natvig D."/>
            <person name="Lalanne C."/>
            <person name="Gautier V."/>
            <person name="Ament-velasquez S.L."/>
            <person name="Kruys A."/>
            <person name="Hutchinson M.I."/>
            <person name="Powell A.J."/>
            <person name="Barry K."/>
            <person name="Miller A.N."/>
            <person name="Grigoriev I.V."/>
            <person name="Debuchy R."/>
            <person name="Gladieux P."/>
            <person name="Thoren M.H."/>
            <person name="Johannesson H."/>
        </authorList>
    </citation>
    <scope>NUCLEOTIDE SEQUENCE</scope>
    <source>
        <strain evidence="1">FGSC 1904</strain>
    </source>
</reference>
<keyword evidence="2" id="KW-1185">Reference proteome</keyword>
<sequence>MEAPITVLLFDLLITAISGLRLVVAILDGILPHAVLHGRYLSHLILPHSLAITVMYNPQPSLRNEAFRNAPYAQPGLLRSMSLKIRYNTYNFSTHTWGGER</sequence>
<dbReference type="Proteomes" id="UP001281003">
    <property type="component" value="Unassembled WGS sequence"/>
</dbReference>
<organism evidence="1 2">
    <name type="scientific">Sordaria brevicollis</name>
    <dbReference type="NCBI Taxonomy" id="83679"/>
    <lineage>
        <taxon>Eukaryota</taxon>
        <taxon>Fungi</taxon>
        <taxon>Dikarya</taxon>
        <taxon>Ascomycota</taxon>
        <taxon>Pezizomycotina</taxon>
        <taxon>Sordariomycetes</taxon>
        <taxon>Sordariomycetidae</taxon>
        <taxon>Sordariales</taxon>
        <taxon>Sordariaceae</taxon>
        <taxon>Sordaria</taxon>
    </lineage>
</organism>
<comment type="caution">
    <text evidence="1">The sequence shown here is derived from an EMBL/GenBank/DDBJ whole genome shotgun (WGS) entry which is preliminary data.</text>
</comment>
<proteinExistence type="predicted"/>
<dbReference type="EMBL" id="JAUTDP010000012">
    <property type="protein sequence ID" value="KAK3391957.1"/>
    <property type="molecule type" value="Genomic_DNA"/>
</dbReference>
<evidence type="ECO:0000313" key="2">
    <source>
        <dbReference type="Proteomes" id="UP001281003"/>
    </source>
</evidence>
<evidence type="ECO:0000313" key="1">
    <source>
        <dbReference type="EMBL" id="KAK3391957.1"/>
    </source>
</evidence>